<keyword evidence="6" id="KW-0520">NAD</keyword>
<keyword evidence="7" id="KW-1133">Transmembrane helix</keyword>
<organism evidence="8 9">
    <name type="scientific">Adineta steineri</name>
    <dbReference type="NCBI Taxonomy" id="433720"/>
    <lineage>
        <taxon>Eukaryota</taxon>
        <taxon>Metazoa</taxon>
        <taxon>Spiralia</taxon>
        <taxon>Gnathifera</taxon>
        <taxon>Rotifera</taxon>
        <taxon>Eurotatoria</taxon>
        <taxon>Bdelloidea</taxon>
        <taxon>Adinetida</taxon>
        <taxon>Adinetidae</taxon>
        <taxon>Adineta</taxon>
    </lineage>
</organism>
<evidence type="ECO:0000256" key="6">
    <source>
        <dbReference type="RuleBase" id="RU361228"/>
    </source>
</evidence>
<sequence length="204" mass="23297">MYFILNQILKTKDQEKLRPWFKYLKLFLTALVKIPCAPAQTVWRGIRADISSEFKPRNDVIWWAFSSCTMTLPVLESNAYLGNTGARTLFSIEILNGRNIRSHSQFNKEDEILLLPGTCMEVQSKLPVQCGIPIVHLKQKVPDKTLLELPFKGAHLYPKQEPSWYRRKRFFVPISLLAVLAVVAVVLSAVFATRSSPIHSQNIT</sequence>
<evidence type="ECO:0000256" key="7">
    <source>
        <dbReference type="SAM" id="Phobius"/>
    </source>
</evidence>
<evidence type="ECO:0000313" key="8">
    <source>
        <dbReference type="EMBL" id="CAF4301183.1"/>
    </source>
</evidence>
<dbReference type="GO" id="GO:0106274">
    <property type="term" value="F:NAD+-protein-arginine ADP-ribosyltransferase activity"/>
    <property type="evidence" value="ECO:0007669"/>
    <property type="project" value="UniProtKB-EC"/>
</dbReference>
<keyword evidence="7" id="KW-0812">Transmembrane</keyword>
<dbReference type="AlphaFoldDB" id="A0A820HSZ0"/>
<keyword evidence="2 6" id="KW-0328">Glycosyltransferase</keyword>
<reference evidence="8" key="1">
    <citation type="submission" date="2021-02" db="EMBL/GenBank/DDBJ databases">
        <authorList>
            <person name="Nowell W R."/>
        </authorList>
    </citation>
    <scope>NUCLEOTIDE SEQUENCE</scope>
</reference>
<feature type="non-terminal residue" evidence="8">
    <location>
        <position position="1"/>
    </location>
</feature>
<dbReference type="Pfam" id="PF01129">
    <property type="entry name" value="ART"/>
    <property type="match status" value="1"/>
</dbReference>
<dbReference type="GO" id="GO:0016779">
    <property type="term" value="F:nucleotidyltransferase activity"/>
    <property type="evidence" value="ECO:0007669"/>
    <property type="project" value="UniProtKB-KW"/>
</dbReference>
<comment type="catalytic activity">
    <reaction evidence="5 6">
        <text>L-arginyl-[protein] + NAD(+) = N(omega)-(ADP-D-ribosyl)-L-arginyl-[protein] + nicotinamide + H(+)</text>
        <dbReference type="Rhea" id="RHEA:19149"/>
        <dbReference type="Rhea" id="RHEA-COMP:10532"/>
        <dbReference type="Rhea" id="RHEA-COMP:15087"/>
        <dbReference type="ChEBI" id="CHEBI:15378"/>
        <dbReference type="ChEBI" id="CHEBI:17154"/>
        <dbReference type="ChEBI" id="CHEBI:29965"/>
        <dbReference type="ChEBI" id="CHEBI:57540"/>
        <dbReference type="ChEBI" id="CHEBI:142554"/>
        <dbReference type="EC" id="2.4.2.31"/>
    </reaction>
</comment>
<evidence type="ECO:0000313" key="9">
    <source>
        <dbReference type="Proteomes" id="UP000663844"/>
    </source>
</evidence>
<evidence type="ECO:0000256" key="3">
    <source>
        <dbReference type="ARBA" id="ARBA00022679"/>
    </source>
</evidence>
<evidence type="ECO:0000256" key="1">
    <source>
        <dbReference type="ARBA" id="ARBA00009558"/>
    </source>
</evidence>
<keyword evidence="6" id="KW-0521">NADP</keyword>
<dbReference type="InterPro" id="IPR000768">
    <property type="entry name" value="ART"/>
</dbReference>
<dbReference type="Gene3D" id="3.90.176.10">
    <property type="entry name" value="Toxin ADP-ribosyltransferase, Chain A, domain 1"/>
    <property type="match status" value="1"/>
</dbReference>
<keyword evidence="4" id="KW-0548">Nucleotidyltransferase</keyword>
<dbReference type="PROSITE" id="PS51996">
    <property type="entry name" value="TR_MART"/>
    <property type="match status" value="1"/>
</dbReference>
<feature type="transmembrane region" description="Helical" evidence="7">
    <location>
        <begin position="170"/>
        <end position="192"/>
    </location>
</feature>
<accession>A0A820HSZ0</accession>
<dbReference type="Proteomes" id="UP000663844">
    <property type="component" value="Unassembled WGS sequence"/>
</dbReference>
<gene>
    <name evidence="8" type="ORF">OXD698_LOCUS46104</name>
</gene>
<protein>
    <recommendedName>
        <fullName evidence="6">NAD(P)(+)--arginine ADP-ribosyltransferase</fullName>
        <ecNumber evidence="6">2.4.2.31</ecNumber>
    </recommendedName>
    <alternativeName>
        <fullName evidence="6">Mono(ADP-ribosyl)transferase</fullName>
    </alternativeName>
</protein>
<dbReference type="EMBL" id="CAJOAZ010016101">
    <property type="protein sequence ID" value="CAF4301183.1"/>
    <property type="molecule type" value="Genomic_DNA"/>
</dbReference>
<evidence type="ECO:0000256" key="2">
    <source>
        <dbReference type="ARBA" id="ARBA00022676"/>
    </source>
</evidence>
<evidence type="ECO:0000256" key="4">
    <source>
        <dbReference type="ARBA" id="ARBA00022695"/>
    </source>
</evidence>
<comment type="similarity">
    <text evidence="1 6">Belongs to the Arg-specific ADP-ribosyltransferase family.</text>
</comment>
<keyword evidence="7" id="KW-0472">Membrane</keyword>
<keyword evidence="3 6" id="KW-0808">Transferase</keyword>
<evidence type="ECO:0000256" key="5">
    <source>
        <dbReference type="ARBA" id="ARBA00047597"/>
    </source>
</evidence>
<proteinExistence type="inferred from homology"/>
<name>A0A820HSZ0_9BILA</name>
<dbReference type="SUPFAM" id="SSF56399">
    <property type="entry name" value="ADP-ribosylation"/>
    <property type="match status" value="1"/>
</dbReference>
<dbReference type="EC" id="2.4.2.31" evidence="6"/>
<comment type="caution">
    <text evidence="8">The sequence shown here is derived from an EMBL/GenBank/DDBJ whole genome shotgun (WGS) entry which is preliminary data.</text>
</comment>